<gene>
    <name evidence="4" type="ORF">RJ641_013487</name>
</gene>
<keyword evidence="2" id="KW-0806">Transcription termination</keyword>
<reference evidence="4 5" key="1">
    <citation type="submission" date="2023-12" db="EMBL/GenBank/DDBJ databases">
        <title>A high-quality genome assembly for Dillenia turbinata (Dilleniales).</title>
        <authorList>
            <person name="Chanderbali A."/>
        </authorList>
    </citation>
    <scope>NUCLEOTIDE SEQUENCE [LARGE SCALE GENOMIC DNA]</scope>
    <source>
        <strain evidence="4">LSX21</strain>
        <tissue evidence="4">Leaf</tissue>
    </source>
</reference>
<keyword evidence="3" id="KW-0809">Transit peptide</keyword>
<name>A0AAN8WG63_9MAGN</name>
<comment type="similarity">
    <text evidence="1">Belongs to the mTERF family.</text>
</comment>
<proteinExistence type="inferred from homology"/>
<dbReference type="EMBL" id="JBAMMX010000002">
    <property type="protein sequence ID" value="KAK6945943.1"/>
    <property type="molecule type" value="Genomic_DNA"/>
</dbReference>
<dbReference type="InterPro" id="IPR038538">
    <property type="entry name" value="MTERF_sf"/>
</dbReference>
<dbReference type="FunFam" id="1.25.70.10:FF:000001">
    <property type="entry name" value="Mitochondrial transcription termination factor-like"/>
    <property type="match status" value="1"/>
</dbReference>
<dbReference type="AlphaFoldDB" id="A0AAN8WG63"/>
<evidence type="ECO:0000256" key="1">
    <source>
        <dbReference type="ARBA" id="ARBA00007692"/>
    </source>
</evidence>
<comment type="caution">
    <text evidence="4">The sequence shown here is derived from an EMBL/GenBank/DDBJ whole genome shotgun (WGS) entry which is preliminary data.</text>
</comment>
<keyword evidence="2" id="KW-0805">Transcription regulation</keyword>
<dbReference type="SMART" id="SM00733">
    <property type="entry name" value="Mterf"/>
    <property type="match status" value="6"/>
</dbReference>
<dbReference type="GO" id="GO:0006353">
    <property type="term" value="P:DNA-templated transcription termination"/>
    <property type="evidence" value="ECO:0007669"/>
    <property type="project" value="UniProtKB-KW"/>
</dbReference>
<evidence type="ECO:0000256" key="2">
    <source>
        <dbReference type="ARBA" id="ARBA00022472"/>
    </source>
</evidence>
<dbReference type="Gene3D" id="1.25.70.10">
    <property type="entry name" value="Transcription termination factor 3, mitochondrial"/>
    <property type="match status" value="1"/>
</dbReference>
<dbReference type="InterPro" id="IPR003690">
    <property type="entry name" value="MTERF"/>
</dbReference>
<organism evidence="4 5">
    <name type="scientific">Dillenia turbinata</name>
    <dbReference type="NCBI Taxonomy" id="194707"/>
    <lineage>
        <taxon>Eukaryota</taxon>
        <taxon>Viridiplantae</taxon>
        <taxon>Streptophyta</taxon>
        <taxon>Embryophyta</taxon>
        <taxon>Tracheophyta</taxon>
        <taxon>Spermatophyta</taxon>
        <taxon>Magnoliopsida</taxon>
        <taxon>eudicotyledons</taxon>
        <taxon>Gunneridae</taxon>
        <taxon>Pentapetalae</taxon>
        <taxon>Dilleniales</taxon>
        <taxon>Dilleniaceae</taxon>
        <taxon>Dillenia</taxon>
    </lineage>
</organism>
<dbReference type="GO" id="GO:0003676">
    <property type="term" value="F:nucleic acid binding"/>
    <property type="evidence" value="ECO:0007669"/>
    <property type="project" value="InterPro"/>
</dbReference>
<dbReference type="PANTHER" id="PTHR13068:SF133">
    <property type="entry name" value="MITOCHONDRIAL TRANSCRIPTION TERMINATION FACTOR FAMILY PROTEIN"/>
    <property type="match status" value="1"/>
</dbReference>
<keyword evidence="5" id="KW-1185">Reference proteome</keyword>
<evidence type="ECO:0000313" key="4">
    <source>
        <dbReference type="EMBL" id="KAK6945943.1"/>
    </source>
</evidence>
<evidence type="ECO:0000256" key="3">
    <source>
        <dbReference type="ARBA" id="ARBA00022946"/>
    </source>
</evidence>
<dbReference type="Pfam" id="PF02536">
    <property type="entry name" value="mTERF"/>
    <property type="match status" value="1"/>
</dbReference>
<dbReference type="PANTHER" id="PTHR13068">
    <property type="entry name" value="CGI-12 PROTEIN-RELATED"/>
    <property type="match status" value="1"/>
</dbReference>
<accession>A0AAN8WG63</accession>
<sequence>MSRLIRVFICRESLTIHKFLRSTITPTLLHNIHPLHRFISSETSINQHSFTTSYLINSCGLSPESAIKVSVRVNIKNADNPNSVISFLKNHGFSQKEIALLVVKRPELLLANVQNTLLPKFEYFYSIGVSRTDLPVILSKNASLLYRSLENQIVPCCEFFRSVLQSDEKFVAAIKRTSWAIICNFRNKVGPNLVHLQNLGVPTKCLSLMLTHYPEGLTAKHVEFKEAVEEVKKMGFDPEKTTFVLAINARSLKSRQSMCNRCSEVYRMWGWSEDDISMAFRKHPNCMLLSKKKVTKAMDFFVNKMGVQSKMIAANPRILFFSLEKRIIPRCSVIQVLISNGLVKKLPSLATLLRPCDKDFLRKFVMEYQEKVPQLLNIYKGKMAN</sequence>
<keyword evidence="2" id="KW-0804">Transcription</keyword>
<protein>
    <submittedName>
        <fullName evidence="4">Transcription termination factor, mitochondrial/chloroplastic</fullName>
    </submittedName>
</protein>
<dbReference type="Proteomes" id="UP001370490">
    <property type="component" value="Unassembled WGS sequence"/>
</dbReference>
<evidence type="ECO:0000313" key="5">
    <source>
        <dbReference type="Proteomes" id="UP001370490"/>
    </source>
</evidence>